<keyword evidence="1" id="KW-1133">Transmembrane helix</keyword>
<evidence type="ECO:0000313" key="5">
    <source>
        <dbReference type="Proteomes" id="UP000324021"/>
    </source>
</evidence>
<evidence type="ECO:0000313" key="2">
    <source>
        <dbReference type="EMBL" id="SDD95091.1"/>
    </source>
</evidence>
<evidence type="ECO:0000256" key="1">
    <source>
        <dbReference type="SAM" id="Phobius"/>
    </source>
</evidence>
<dbReference type="Proteomes" id="UP000199320">
    <property type="component" value="Unassembled WGS sequence"/>
</dbReference>
<dbReference type="OrthoDB" id="342161at2157"/>
<dbReference type="AlphaFoldDB" id="A0A1G6YXQ1"/>
<dbReference type="RefSeq" id="WP_092935584.1">
    <property type="nucleotide sequence ID" value="NZ_FMZP01000078.1"/>
</dbReference>
<organism evidence="2 5">
    <name type="scientific">Natrinema hispanicum</name>
    <dbReference type="NCBI Taxonomy" id="392421"/>
    <lineage>
        <taxon>Archaea</taxon>
        <taxon>Methanobacteriati</taxon>
        <taxon>Methanobacteriota</taxon>
        <taxon>Stenosarchaea group</taxon>
        <taxon>Halobacteria</taxon>
        <taxon>Halobacteriales</taxon>
        <taxon>Natrialbaceae</taxon>
        <taxon>Natrinema</taxon>
    </lineage>
</organism>
<feature type="transmembrane region" description="Helical" evidence="1">
    <location>
        <begin position="76"/>
        <end position="97"/>
    </location>
</feature>
<name>A0A1G6YXQ1_9EURY</name>
<feature type="transmembrane region" description="Helical" evidence="1">
    <location>
        <begin position="20"/>
        <end position="40"/>
    </location>
</feature>
<dbReference type="EMBL" id="FMZP01000078">
    <property type="protein sequence ID" value="SDD95091.1"/>
    <property type="molecule type" value="Genomic_DNA"/>
</dbReference>
<proteinExistence type="predicted"/>
<protein>
    <recommendedName>
        <fullName evidence="6">SPW repeat-containing protein</fullName>
    </recommendedName>
</protein>
<evidence type="ECO:0008006" key="6">
    <source>
        <dbReference type="Google" id="ProtNLM"/>
    </source>
</evidence>
<feature type="transmembrane region" description="Helical" evidence="1">
    <location>
        <begin position="103"/>
        <end position="125"/>
    </location>
</feature>
<evidence type="ECO:0000313" key="3">
    <source>
        <dbReference type="EMBL" id="SEU07918.1"/>
    </source>
</evidence>
<dbReference type="EMBL" id="FOIC01000038">
    <property type="protein sequence ID" value="SEU07918.1"/>
    <property type="molecule type" value="Genomic_DNA"/>
</dbReference>
<accession>A0A1G6YXQ1</accession>
<sequence>MADTIETTPSTSAERRDERFLLACAVAATLGCLLATVTPIVAGTSAAFTGSIVTSGLLATLFAVQNLRLFRRDQAVALAPAALTLVFGIWFIAAPLVYTEVGFFATAGTQFAGLLVAAFAFYMFVARLAPAR</sequence>
<keyword evidence="1" id="KW-0472">Membrane</keyword>
<keyword evidence="1" id="KW-0812">Transmembrane</keyword>
<reference evidence="4 5" key="2">
    <citation type="submission" date="2016-10" db="EMBL/GenBank/DDBJ databases">
        <authorList>
            <person name="Varghese N."/>
            <person name="Submissions S."/>
        </authorList>
    </citation>
    <scope>NUCLEOTIDE SEQUENCE [LARGE SCALE GENOMIC DNA]</scope>
    <source>
        <strain evidence="2 5">CDM_1</strain>
        <strain evidence="4">CDM_6</strain>
    </source>
</reference>
<gene>
    <name evidence="3" type="ORF">SAMN04488694_13822</name>
    <name evidence="2" type="ORF">SAMN05192552_10784</name>
</gene>
<dbReference type="Proteomes" id="UP000324021">
    <property type="component" value="Unassembled WGS sequence"/>
</dbReference>
<keyword evidence="4" id="KW-1185">Reference proteome</keyword>
<reference evidence="3" key="1">
    <citation type="submission" date="2016-10" db="EMBL/GenBank/DDBJ databases">
        <authorList>
            <person name="de Groot N.N."/>
        </authorList>
    </citation>
    <scope>NUCLEOTIDE SEQUENCE [LARGE SCALE GENOMIC DNA]</scope>
    <source>
        <strain evidence="3">CDM_6</strain>
    </source>
</reference>
<feature type="transmembrane region" description="Helical" evidence="1">
    <location>
        <begin position="46"/>
        <end position="64"/>
    </location>
</feature>
<evidence type="ECO:0000313" key="4">
    <source>
        <dbReference type="Proteomes" id="UP000199320"/>
    </source>
</evidence>